<organism evidence="1 2">
    <name type="scientific">Aphanomyces invadans</name>
    <dbReference type="NCBI Taxonomy" id="157072"/>
    <lineage>
        <taxon>Eukaryota</taxon>
        <taxon>Sar</taxon>
        <taxon>Stramenopiles</taxon>
        <taxon>Oomycota</taxon>
        <taxon>Saprolegniomycetes</taxon>
        <taxon>Saprolegniales</taxon>
        <taxon>Verrucalvaceae</taxon>
        <taxon>Aphanomyces</taxon>
    </lineage>
</organism>
<evidence type="ECO:0000313" key="2">
    <source>
        <dbReference type="Proteomes" id="UP000285060"/>
    </source>
</evidence>
<proteinExistence type="predicted"/>
<evidence type="ECO:0000313" key="1">
    <source>
        <dbReference type="EMBL" id="RHY32201.1"/>
    </source>
</evidence>
<keyword evidence="2" id="KW-1185">Reference proteome</keyword>
<name>A0A3R6W0K1_9STRA</name>
<protein>
    <submittedName>
        <fullName evidence="1">Uncharacterized protein</fullName>
    </submittedName>
</protein>
<dbReference type="AlphaFoldDB" id="A0A3R6W0K1"/>
<dbReference type="VEuPathDB" id="FungiDB:H310_12026"/>
<dbReference type="EMBL" id="QUSY01000155">
    <property type="protein sequence ID" value="RHY32201.1"/>
    <property type="molecule type" value="Genomic_DNA"/>
</dbReference>
<sequence>MRLMRWKLAARKTTAVPSRKRTLHQSIRIRHNDGTDEELPKISVQAARLLMDLVGYLDKLYWHEECLYDTKGTMSPKVEELFMTFQQLTTSTATFTNLAMYPPHVIATTIKKVA</sequence>
<reference evidence="1 2" key="1">
    <citation type="submission" date="2018-08" db="EMBL/GenBank/DDBJ databases">
        <title>Aphanomyces genome sequencing and annotation.</title>
        <authorList>
            <person name="Minardi D."/>
            <person name="Oidtmann B."/>
            <person name="Van Der Giezen M."/>
            <person name="Studholme D.J."/>
        </authorList>
    </citation>
    <scope>NUCLEOTIDE SEQUENCE [LARGE SCALE GENOMIC DNA]</scope>
    <source>
        <strain evidence="1 2">NJM0002</strain>
    </source>
</reference>
<comment type="caution">
    <text evidence="1">The sequence shown here is derived from an EMBL/GenBank/DDBJ whole genome shotgun (WGS) entry which is preliminary data.</text>
</comment>
<accession>A0A3R6W0K1</accession>
<gene>
    <name evidence="1" type="ORF">DYB32_002768</name>
</gene>
<dbReference type="Proteomes" id="UP000285060">
    <property type="component" value="Unassembled WGS sequence"/>
</dbReference>